<organism evidence="3">
    <name type="scientific">Trepomonas sp. PC1</name>
    <dbReference type="NCBI Taxonomy" id="1076344"/>
    <lineage>
        <taxon>Eukaryota</taxon>
        <taxon>Metamonada</taxon>
        <taxon>Diplomonadida</taxon>
        <taxon>Hexamitidae</taxon>
        <taxon>Hexamitinae</taxon>
        <taxon>Trepomonas</taxon>
    </lineage>
</organism>
<dbReference type="PROSITE" id="PS50090">
    <property type="entry name" value="MYB_LIKE"/>
    <property type="match status" value="1"/>
</dbReference>
<dbReference type="AlphaFoldDB" id="A0A146KA02"/>
<dbReference type="GO" id="GO:0003677">
    <property type="term" value="F:DNA binding"/>
    <property type="evidence" value="ECO:0007669"/>
    <property type="project" value="UniProtKB-KW"/>
</dbReference>
<proteinExistence type="predicted"/>
<protein>
    <submittedName>
        <fullName evidence="3">Myb-like DNA-binding domain-containing protein</fullName>
    </submittedName>
</protein>
<name>A0A146KA02_9EUKA</name>
<dbReference type="Gene3D" id="1.10.10.60">
    <property type="entry name" value="Homeodomain-like"/>
    <property type="match status" value="1"/>
</dbReference>
<dbReference type="Pfam" id="PF13921">
    <property type="entry name" value="Myb_DNA-bind_6"/>
    <property type="match status" value="1"/>
</dbReference>
<evidence type="ECO:0000259" key="2">
    <source>
        <dbReference type="PROSITE" id="PS50090"/>
    </source>
</evidence>
<dbReference type="InterPro" id="IPR009057">
    <property type="entry name" value="Homeodomain-like_sf"/>
</dbReference>
<dbReference type="CDD" id="cd00167">
    <property type="entry name" value="SANT"/>
    <property type="match status" value="1"/>
</dbReference>
<feature type="non-terminal residue" evidence="3">
    <location>
        <position position="1"/>
    </location>
</feature>
<feature type="domain" description="Myb-like" evidence="2">
    <location>
        <begin position="82"/>
        <end position="132"/>
    </location>
</feature>
<feature type="compositionally biased region" description="Basic and acidic residues" evidence="1">
    <location>
        <begin position="62"/>
        <end position="73"/>
    </location>
</feature>
<sequence length="203" mass="24121">YDRNNRDERPRDNYRRDDNYDRPRYNDRGNYGDRYGGDRPRYGGDRDGDRPRYGDRGNFGGDRPRFNDRRGGDRGQGGFQDRKPKWTVEQETELKQIVETMKQNGAINWDQVGQQCGNRYGSSCFNKYIQLTEPEWTSEQDDILGKYWEENNSNFDITAVLPQLEGHTKRGTQFRLERLTEEMRGGKYKPQYRMGKDEMQKSE</sequence>
<dbReference type="InterPro" id="IPR001005">
    <property type="entry name" value="SANT/Myb"/>
</dbReference>
<dbReference type="SMART" id="SM00717">
    <property type="entry name" value="SANT"/>
    <property type="match status" value="1"/>
</dbReference>
<gene>
    <name evidence="3" type="ORF">TPC1_15160</name>
</gene>
<evidence type="ECO:0000313" key="3">
    <source>
        <dbReference type="EMBL" id="JAP92784.1"/>
    </source>
</evidence>
<feature type="region of interest" description="Disordered" evidence="1">
    <location>
        <begin position="1"/>
        <end position="84"/>
    </location>
</feature>
<reference evidence="3" key="1">
    <citation type="submission" date="2015-07" db="EMBL/GenBank/DDBJ databases">
        <title>Adaptation to a free-living lifestyle via gene acquisitions in the diplomonad Trepomonas sp. PC1.</title>
        <authorList>
            <person name="Xu F."/>
            <person name="Jerlstrom-Hultqvist J."/>
            <person name="Kolisko M."/>
            <person name="Simpson A.G.B."/>
            <person name="Roger A.J."/>
            <person name="Svard S.G."/>
            <person name="Andersson J.O."/>
        </authorList>
    </citation>
    <scope>NUCLEOTIDE SEQUENCE</scope>
    <source>
        <strain evidence="3">PC1</strain>
    </source>
</reference>
<feature type="compositionally biased region" description="Basic and acidic residues" evidence="1">
    <location>
        <begin position="1"/>
        <end position="55"/>
    </location>
</feature>
<evidence type="ECO:0000256" key="1">
    <source>
        <dbReference type="SAM" id="MobiDB-lite"/>
    </source>
</evidence>
<dbReference type="EMBL" id="GDID01003822">
    <property type="protein sequence ID" value="JAP92784.1"/>
    <property type="molecule type" value="Transcribed_RNA"/>
</dbReference>
<dbReference type="SUPFAM" id="SSF46689">
    <property type="entry name" value="Homeodomain-like"/>
    <property type="match status" value="1"/>
</dbReference>
<keyword evidence="3" id="KW-0238">DNA-binding</keyword>
<accession>A0A146KA02</accession>